<sequence>MSKEENMNCNKKDRIGIWKARERAGAISFERDAALYREFSYWAWTLSIPLKSPNKRVVFIGDSVGMGHFYQPLLTPAQYLEKLLNQGMSHNHIDVIDLSCKTLDYNKFMEICTSSMILKPDALMIFIGNSWWDYAFEMTDDEIKRITSVKNIDNIDYMSQFIEGKLKSAIVSQMAFLNAIKEKYDIPIIFIIPEVNLKDWQNEGCFFIGSLNGGKPRSWSALKEKAQIAYNEGDYTLVEEAAEEMLEITTYNPIPYELLAKCKMNQGDIKQAKRYYRMAFNTQIYRFKNIPSSISVVKELILKTALIYGIEVLDLQKVFHRQLLGGIPGKDMFLDSCHLTANGIRVAMNHAALSLLPQIGGIGCKAEDIMEGKIEADEADEADEKDRNMILGKAHLLAAIHCQHEGQPYNLLYYHCIEALRYWPQSTEAMKMYIQLITAKVPWFIHKNYTELSKIDFWPVFPKKSQLYGLNSMEKELINAMVDALRSVNIDMREKVRKYIIDGFGPIDGGTNLLEPYYWGKNPYSYGKIHQGLDTSKDYGYYKEIGTESLFYLVADDKHDIVLDITLRIPEESQMNDEVVIRLNKNPVFRGRVCSQWRDYRIVIPKETIGKAIINYITIKWPLKDKTEWESGIFNRFHEGSAHIFPPASGNIIRFKARYL</sequence>
<gene>
    <name evidence="1" type="ORF">SAMN03080606_02253</name>
</gene>
<dbReference type="STRING" id="1120976.SAMN03080606_02253"/>
<dbReference type="SUPFAM" id="SSF52266">
    <property type="entry name" value="SGNH hydrolase"/>
    <property type="match status" value="1"/>
</dbReference>
<name>A0A1G5I5H7_9FIRM</name>
<dbReference type="InterPro" id="IPR011990">
    <property type="entry name" value="TPR-like_helical_dom_sf"/>
</dbReference>
<dbReference type="SUPFAM" id="SSF48452">
    <property type="entry name" value="TPR-like"/>
    <property type="match status" value="1"/>
</dbReference>
<dbReference type="Proteomes" id="UP000198636">
    <property type="component" value="Unassembled WGS sequence"/>
</dbReference>
<dbReference type="OrthoDB" id="9046326at2"/>
<dbReference type="AlphaFoldDB" id="A0A1G5I5H7"/>
<organism evidence="1 2">
    <name type="scientific">Alkaliphilus peptidifermentans DSM 18978</name>
    <dbReference type="NCBI Taxonomy" id="1120976"/>
    <lineage>
        <taxon>Bacteria</taxon>
        <taxon>Bacillati</taxon>
        <taxon>Bacillota</taxon>
        <taxon>Clostridia</taxon>
        <taxon>Peptostreptococcales</taxon>
        <taxon>Natronincolaceae</taxon>
        <taxon>Alkaliphilus</taxon>
    </lineage>
</organism>
<evidence type="ECO:0000313" key="2">
    <source>
        <dbReference type="Proteomes" id="UP000198636"/>
    </source>
</evidence>
<protein>
    <submittedName>
        <fullName evidence="1">Uncharacterized protein</fullName>
    </submittedName>
</protein>
<keyword evidence="2" id="KW-1185">Reference proteome</keyword>
<accession>A0A1G5I5H7</accession>
<dbReference type="EMBL" id="FMUS01000013">
    <property type="protein sequence ID" value="SCY70919.1"/>
    <property type="molecule type" value="Genomic_DNA"/>
</dbReference>
<evidence type="ECO:0000313" key="1">
    <source>
        <dbReference type="EMBL" id="SCY70919.1"/>
    </source>
</evidence>
<proteinExistence type="predicted"/>
<reference evidence="1 2" key="1">
    <citation type="submission" date="2016-10" db="EMBL/GenBank/DDBJ databases">
        <authorList>
            <person name="de Groot N.N."/>
        </authorList>
    </citation>
    <scope>NUCLEOTIDE SEQUENCE [LARGE SCALE GENOMIC DNA]</scope>
    <source>
        <strain evidence="1 2">DSM 18978</strain>
    </source>
</reference>
<dbReference type="RefSeq" id="WP_091543353.1">
    <property type="nucleotide sequence ID" value="NZ_FMUS01000013.1"/>
</dbReference>
<dbReference type="Gene3D" id="1.25.40.10">
    <property type="entry name" value="Tetratricopeptide repeat domain"/>
    <property type="match status" value="1"/>
</dbReference>